<gene>
    <name evidence="1" type="ORF">ACFFJK_03470</name>
</gene>
<proteinExistence type="predicted"/>
<dbReference type="Pfam" id="PF14907">
    <property type="entry name" value="NTP_transf_5"/>
    <property type="match status" value="1"/>
</dbReference>
<dbReference type="RefSeq" id="WP_379677717.1">
    <property type="nucleotide sequence ID" value="NZ_JBHLWP010000004.1"/>
</dbReference>
<reference evidence="1 2" key="1">
    <citation type="submission" date="2024-09" db="EMBL/GenBank/DDBJ databases">
        <authorList>
            <person name="Sun Q."/>
            <person name="Mori K."/>
        </authorList>
    </citation>
    <scope>NUCLEOTIDE SEQUENCE [LARGE SCALE GENOMIC DNA]</scope>
    <source>
        <strain evidence="1 2">CCM 7792</strain>
    </source>
</reference>
<accession>A0ABV6FBQ6</accession>
<dbReference type="InterPro" id="IPR039498">
    <property type="entry name" value="NTP_transf_5"/>
</dbReference>
<organism evidence="1 2">
    <name type="scientific">Massilia consociata</name>
    <dbReference type="NCBI Taxonomy" id="760117"/>
    <lineage>
        <taxon>Bacteria</taxon>
        <taxon>Pseudomonadati</taxon>
        <taxon>Pseudomonadota</taxon>
        <taxon>Betaproteobacteria</taxon>
        <taxon>Burkholderiales</taxon>
        <taxon>Oxalobacteraceae</taxon>
        <taxon>Telluria group</taxon>
        <taxon>Massilia</taxon>
    </lineage>
</organism>
<comment type="caution">
    <text evidence="1">The sequence shown here is derived from an EMBL/GenBank/DDBJ whole genome shotgun (WGS) entry which is preliminary data.</text>
</comment>
<dbReference type="EMBL" id="JBHLWP010000004">
    <property type="protein sequence ID" value="MFC0250939.1"/>
    <property type="molecule type" value="Genomic_DNA"/>
</dbReference>
<protein>
    <submittedName>
        <fullName evidence="1">Nucleotidyltransferase family protein</fullName>
    </submittedName>
</protein>
<dbReference type="Proteomes" id="UP001589773">
    <property type="component" value="Unassembled WGS sequence"/>
</dbReference>
<name>A0ABV6FBQ6_9BURK</name>
<evidence type="ECO:0000313" key="1">
    <source>
        <dbReference type="EMBL" id="MFC0250939.1"/>
    </source>
</evidence>
<keyword evidence="2" id="KW-1185">Reference proteome</keyword>
<sequence length="366" mass="40602">MTRASIFIDVLRDPARLRTLALRDWDLLLREAASADMSTTLLDIVEGAGMLGEVPAAPREHLEWSRVVAARHRRAVRFEVAKIRDALEGLNLPLILLKGAAYAMAGLPPAAGRMFSDVDILVPKERIDEVEAALMLHGWAGTHQDDYDQRYYRVWMHELPPMEHIHRGNAIDVHHAIVPETAAVRPDPALLRAAAVPIAGSDNLWVLSPHDMLLHSAVHLFSEGELDHGLRGLLDIHRLLLHFGATPRFWEGLPSRAVQLELARPLFYALRYSARLLGTPVPAAILEEVAAAGRPARPLLALMDALFLRALPPPHPNCTDRLTPAALGALYLRGNWLRMPPLMLARHLLHKAFISPRKGQEAARAV</sequence>
<evidence type="ECO:0000313" key="2">
    <source>
        <dbReference type="Proteomes" id="UP001589773"/>
    </source>
</evidence>